<keyword evidence="4" id="KW-1185">Reference proteome</keyword>
<dbReference type="GO" id="GO:0030246">
    <property type="term" value="F:carbohydrate binding"/>
    <property type="evidence" value="ECO:0007669"/>
    <property type="project" value="InterPro"/>
</dbReference>
<dbReference type="Pfam" id="PF03422">
    <property type="entry name" value="CBM_6"/>
    <property type="match status" value="1"/>
</dbReference>
<dbReference type="InterPro" id="IPR006584">
    <property type="entry name" value="Cellulose-bd_IV"/>
</dbReference>
<evidence type="ECO:0000256" key="1">
    <source>
        <dbReference type="ARBA" id="ARBA00022729"/>
    </source>
</evidence>
<dbReference type="CDD" id="cd04082">
    <property type="entry name" value="CBM35_pectate_lyase-like"/>
    <property type="match status" value="1"/>
</dbReference>
<protein>
    <submittedName>
        <fullName evidence="3">Chitin-binding protein</fullName>
    </submittedName>
</protein>
<dbReference type="Gene3D" id="2.60.120.260">
    <property type="entry name" value="Galactose-binding domain-like"/>
    <property type="match status" value="1"/>
</dbReference>
<dbReference type="RefSeq" id="WP_221240939.1">
    <property type="nucleotide sequence ID" value="NZ_JACIBV010000001.1"/>
</dbReference>
<dbReference type="AlphaFoldDB" id="A0A7W5UZZ9"/>
<dbReference type="GeneID" id="95387601"/>
<dbReference type="EMBL" id="JACIBV010000001">
    <property type="protein sequence ID" value="MBB3725150.1"/>
    <property type="molecule type" value="Genomic_DNA"/>
</dbReference>
<dbReference type="SUPFAM" id="SSF49785">
    <property type="entry name" value="Galactose-binding domain-like"/>
    <property type="match status" value="1"/>
</dbReference>
<evidence type="ECO:0000313" key="3">
    <source>
        <dbReference type="EMBL" id="MBB3725150.1"/>
    </source>
</evidence>
<feature type="domain" description="CBM6" evidence="2">
    <location>
        <begin position="264"/>
        <end position="386"/>
    </location>
</feature>
<accession>A0A7W5UZZ9</accession>
<sequence>MRLSRRQLGALVGAAVLAPQLQGRPAVAAPAWKLMWSPRAGVDGLRAFETIEDDRAGSHPAGAPHISTEGDNFRFTMHTVDRDTSTDRQRHEVTGNRTPGGYLRWLNGETWRLTYSMYIPSSLKATTSFTHIMQTKMPGTGTGPITVTSLRRVNGAQTIEHKIFEQDILVGRTDLVPLQNRWIDIEYEMKIGDGGAGSVRWVVRSAGTTVVDATKTGVDTFLGDRVRPKWGIYRSLGDTSGSLQNCHLLLTDLRAYKLVEATGTRLEAENATISRGVVNSDHAGYSGTGFVNTDNVAGAYVQWAHHAPAAGSATLTFRYANGTTTSRQVAIAVNGASTNVDFPATGAWSTWQNRSITVPLVAGANTIRATAITAGGCPNFDYLEILA</sequence>
<organism evidence="3 4">
    <name type="scientific">Nonomuraea dietziae</name>
    <dbReference type="NCBI Taxonomy" id="65515"/>
    <lineage>
        <taxon>Bacteria</taxon>
        <taxon>Bacillati</taxon>
        <taxon>Actinomycetota</taxon>
        <taxon>Actinomycetes</taxon>
        <taxon>Streptosporangiales</taxon>
        <taxon>Streptosporangiaceae</taxon>
        <taxon>Nonomuraea</taxon>
    </lineage>
</organism>
<dbReference type="PROSITE" id="PS51175">
    <property type="entry name" value="CBM6"/>
    <property type="match status" value="1"/>
</dbReference>
<dbReference type="Gene3D" id="2.60.120.200">
    <property type="match status" value="1"/>
</dbReference>
<dbReference type="InterPro" id="IPR008979">
    <property type="entry name" value="Galactose-bd-like_sf"/>
</dbReference>
<name>A0A7W5UZZ9_9ACTN</name>
<dbReference type="InterPro" id="IPR005084">
    <property type="entry name" value="CBM6"/>
</dbReference>
<evidence type="ECO:0000259" key="2">
    <source>
        <dbReference type="PROSITE" id="PS51175"/>
    </source>
</evidence>
<evidence type="ECO:0000313" key="4">
    <source>
        <dbReference type="Proteomes" id="UP000579945"/>
    </source>
</evidence>
<gene>
    <name evidence="3" type="ORF">FHR33_001010</name>
</gene>
<dbReference type="SMART" id="SM00606">
    <property type="entry name" value="CBD_IV"/>
    <property type="match status" value="1"/>
</dbReference>
<proteinExistence type="predicted"/>
<reference evidence="3 4" key="1">
    <citation type="submission" date="2020-08" db="EMBL/GenBank/DDBJ databases">
        <title>Sequencing the genomes of 1000 actinobacteria strains.</title>
        <authorList>
            <person name="Klenk H.-P."/>
        </authorList>
    </citation>
    <scope>NUCLEOTIDE SEQUENCE [LARGE SCALE GENOMIC DNA]</scope>
    <source>
        <strain evidence="3 4">DSM 44320</strain>
    </source>
</reference>
<keyword evidence="1" id="KW-0732">Signal</keyword>
<dbReference type="Proteomes" id="UP000579945">
    <property type="component" value="Unassembled WGS sequence"/>
</dbReference>
<comment type="caution">
    <text evidence="3">The sequence shown here is derived from an EMBL/GenBank/DDBJ whole genome shotgun (WGS) entry which is preliminary data.</text>
</comment>